<sequence>MKWSTRKPLTQPDKFLTILPCPSKFAYASLEREVDVVDNLEEGNIEPSTHYAPITEPISASHKGSIKKIIQALGDGCYL</sequence>
<dbReference type="EMBL" id="BMAW01005940">
    <property type="protein sequence ID" value="GFS96662.1"/>
    <property type="molecule type" value="Genomic_DNA"/>
</dbReference>
<proteinExistence type="predicted"/>
<protein>
    <submittedName>
        <fullName evidence="1">Uncharacterized protein</fullName>
    </submittedName>
</protein>
<name>A0A8X6TDG8_NEPPI</name>
<reference evidence="1" key="1">
    <citation type="submission" date="2020-08" db="EMBL/GenBank/DDBJ databases">
        <title>Multicomponent nature underlies the extraordinary mechanical properties of spider dragline silk.</title>
        <authorList>
            <person name="Kono N."/>
            <person name="Nakamura H."/>
            <person name="Mori M."/>
            <person name="Yoshida Y."/>
            <person name="Ohtoshi R."/>
            <person name="Malay A.D."/>
            <person name="Moran D.A.P."/>
            <person name="Tomita M."/>
            <person name="Numata K."/>
            <person name="Arakawa K."/>
        </authorList>
    </citation>
    <scope>NUCLEOTIDE SEQUENCE</scope>
</reference>
<comment type="caution">
    <text evidence="1">The sequence shown here is derived from an EMBL/GenBank/DDBJ whole genome shotgun (WGS) entry which is preliminary data.</text>
</comment>
<evidence type="ECO:0000313" key="1">
    <source>
        <dbReference type="EMBL" id="GFS96662.1"/>
    </source>
</evidence>
<evidence type="ECO:0000313" key="2">
    <source>
        <dbReference type="Proteomes" id="UP000887013"/>
    </source>
</evidence>
<keyword evidence="2" id="KW-1185">Reference proteome</keyword>
<gene>
    <name evidence="1" type="ORF">NPIL_595911</name>
</gene>
<organism evidence="1 2">
    <name type="scientific">Nephila pilipes</name>
    <name type="common">Giant wood spider</name>
    <name type="synonym">Nephila maculata</name>
    <dbReference type="NCBI Taxonomy" id="299642"/>
    <lineage>
        <taxon>Eukaryota</taxon>
        <taxon>Metazoa</taxon>
        <taxon>Ecdysozoa</taxon>
        <taxon>Arthropoda</taxon>
        <taxon>Chelicerata</taxon>
        <taxon>Arachnida</taxon>
        <taxon>Araneae</taxon>
        <taxon>Araneomorphae</taxon>
        <taxon>Entelegynae</taxon>
        <taxon>Araneoidea</taxon>
        <taxon>Nephilidae</taxon>
        <taxon>Nephila</taxon>
    </lineage>
</organism>
<dbReference type="AlphaFoldDB" id="A0A8X6TDG8"/>
<accession>A0A8X6TDG8</accession>
<dbReference type="Proteomes" id="UP000887013">
    <property type="component" value="Unassembled WGS sequence"/>
</dbReference>